<feature type="binding site" evidence="10 13">
    <location>
        <position position="446"/>
    </location>
    <ligand>
        <name>Mn(2+)</name>
        <dbReference type="ChEBI" id="CHEBI:29035"/>
        <label>2</label>
    </ligand>
</feature>
<dbReference type="GO" id="GO:0005829">
    <property type="term" value="C:cytosol"/>
    <property type="evidence" value="ECO:0007669"/>
    <property type="project" value="TreeGrafter"/>
</dbReference>
<evidence type="ECO:0000256" key="8">
    <source>
        <dbReference type="ARBA" id="ARBA00023235"/>
    </source>
</evidence>
<dbReference type="CDD" id="cd16010">
    <property type="entry name" value="iPGM"/>
    <property type="match status" value="1"/>
</dbReference>
<evidence type="ECO:0000259" key="14">
    <source>
        <dbReference type="Pfam" id="PF01676"/>
    </source>
</evidence>
<dbReference type="GO" id="GO:0030145">
    <property type="term" value="F:manganese ion binding"/>
    <property type="evidence" value="ECO:0007669"/>
    <property type="project" value="UniProtKB-UniRule"/>
</dbReference>
<evidence type="ECO:0000256" key="7">
    <source>
        <dbReference type="ARBA" id="ARBA00023211"/>
    </source>
</evidence>
<reference evidence="16 17" key="1">
    <citation type="journal article" date="2016" name="Nat. Commun.">
        <title>Thousands of microbial genomes shed light on interconnected biogeochemical processes in an aquifer system.</title>
        <authorList>
            <person name="Anantharaman K."/>
            <person name="Brown C.T."/>
            <person name="Hug L.A."/>
            <person name="Sharon I."/>
            <person name="Castelle C.J."/>
            <person name="Probst A.J."/>
            <person name="Thomas B.C."/>
            <person name="Singh A."/>
            <person name="Wilkins M.J."/>
            <person name="Karaoz U."/>
            <person name="Brodie E.L."/>
            <person name="Williams K.H."/>
            <person name="Hubbard S.S."/>
            <person name="Banfield J.F."/>
        </authorList>
    </citation>
    <scope>NUCLEOTIDE SEQUENCE [LARGE SCALE GENOMIC DNA]</scope>
</reference>
<dbReference type="Gene3D" id="3.40.720.10">
    <property type="entry name" value="Alkaline Phosphatase, subunit A"/>
    <property type="match status" value="1"/>
</dbReference>
<evidence type="ECO:0000256" key="13">
    <source>
        <dbReference type="PIRSR" id="PIRSR001492-3"/>
    </source>
</evidence>
<feature type="binding site" evidence="10 13">
    <location>
        <position position="404"/>
    </location>
    <ligand>
        <name>Mn(2+)</name>
        <dbReference type="ChEBI" id="CHEBI:29035"/>
        <label>1</label>
    </ligand>
</feature>
<dbReference type="STRING" id="1798543.A2898_03035"/>
<dbReference type="EMBL" id="MHKE01000009">
    <property type="protein sequence ID" value="OGY84278.1"/>
    <property type="molecule type" value="Genomic_DNA"/>
</dbReference>
<evidence type="ECO:0000256" key="9">
    <source>
        <dbReference type="ARBA" id="ARBA00071648"/>
    </source>
</evidence>
<evidence type="ECO:0000256" key="4">
    <source>
        <dbReference type="ARBA" id="ARBA00012026"/>
    </source>
</evidence>
<evidence type="ECO:0000256" key="10">
    <source>
        <dbReference type="HAMAP-Rule" id="MF_01038"/>
    </source>
</evidence>
<gene>
    <name evidence="10" type="primary">gpmI</name>
    <name evidence="16" type="ORF">A2898_03035</name>
</gene>
<feature type="binding site" evidence="10 13">
    <location>
        <position position="14"/>
    </location>
    <ligand>
        <name>Mn(2+)</name>
        <dbReference type="ChEBI" id="CHEBI:29035"/>
        <label>2</label>
    </ligand>
</feature>
<comment type="function">
    <text evidence="10">Catalyzes the interconversion of 2-phosphoglycerate and 3-phosphoglycerate.</text>
</comment>
<dbReference type="Pfam" id="PF01676">
    <property type="entry name" value="Metalloenzyme"/>
    <property type="match status" value="1"/>
</dbReference>
<name>A0A1G2B516_9BACT</name>
<keyword evidence="8 10" id="KW-0413">Isomerase</keyword>
<keyword evidence="7 10" id="KW-0464">Manganese</keyword>
<protein>
    <recommendedName>
        <fullName evidence="9 10">2,3-bisphosphoglycerate-independent phosphoglycerate mutase</fullName>
        <shortName evidence="10">BPG-independent PGAM</shortName>
        <shortName evidence="10">Phosphoglyceromutase</shortName>
        <shortName evidence="10">iPGM</shortName>
        <ecNumber evidence="4 10">5.4.2.12</ecNumber>
    </recommendedName>
</protein>
<feature type="binding site" evidence="10 12">
    <location>
        <position position="193"/>
    </location>
    <ligand>
        <name>substrate</name>
    </ligand>
</feature>
<dbReference type="InterPro" id="IPR036646">
    <property type="entry name" value="PGAM_B_sf"/>
</dbReference>
<dbReference type="PANTHER" id="PTHR31637:SF0">
    <property type="entry name" value="2,3-BISPHOSPHOGLYCERATE-INDEPENDENT PHOSPHOGLYCERATE MUTASE"/>
    <property type="match status" value="1"/>
</dbReference>
<sequence length="528" mass="57848">MAQTAKPVVLAILDGWGIAPPSKGNAIFSSATPAMDDFLQNFPTMAVQASGEAVGLTWGEMGNSEVGHLNLGAGRIVYQSLPRINKAISDDSFFSVPAFLAAIAHVKKHGSRLHLLGLCSNGGIHSSLDHLFALLELAKKKDVQDVYIHAILDGRDSPRDSAANFIEKIESKIKENGVGEIASLSGRYYAMDRDNRWDRIEQAYLAMTEGIGGRTAGSPVEAIQQSYEKANYDEEFVPTVITKDGKPVGTVDNGDAIIFFNFRPDRARELTKAFALPSFDRFQRKKTLKKLFFVTMTQYDRDLPVKEAFSPGLVTKPIAKVISDAGLNQLHIAETEKYAHVTYFFNGGLEEPFPNQDNVLIPSPKVSSYAEKPEMSAKEITDKLLEEIEKDQYHFMVINFANADMVGHTGNLKATSVAVQIVDECMGRIVKAVLPLGGVVVITADHGNAESKINLQTSQMDKEHTVNPVPVYIVGEQFRGVTPYKDLAQDNDLSMLPVVGILADVPVTILQIMNLPVPNEMTGRNLLT</sequence>
<keyword evidence="6 10" id="KW-0324">Glycolysis</keyword>
<evidence type="ECO:0000313" key="16">
    <source>
        <dbReference type="EMBL" id="OGY84278.1"/>
    </source>
</evidence>
<dbReference type="PANTHER" id="PTHR31637">
    <property type="entry name" value="2,3-BISPHOSPHOGLYCERATE-INDEPENDENT PHOSPHOGLYCERATE MUTASE"/>
    <property type="match status" value="1"/>
</dbReference>
<feature type="binding site" evidence="10 13">
    <location>
        <position position="464"/>
    </location>
    <ligand>
        <name>Mn(2+)</name>
        <dbReference type="ChEBI" id="CHEBI:29035"/>
        <label>1</label>
    </ligand>
</feature>
<feature type="domain" description="BPG-independent PGAM N-terminal" evidence="15">
    <location>
        <begin position="84"/>
        <end position="300"/>
    </location>
</feature>
<dbReference type="GO" id="GO:0004619">
    <property type="term" value="F:phosphoglycerate mutase activity"/>
    <property type="evidence" value="ECO:0007669"/>
    <property type="project" value="UniProtKB-UniRule"/>
</dbReference>
<evidence type="ECO:0000259" key="15">
    <source>
        <dbReference type="Pfam" id="PF06415"/>
    </source>
</evidence>
<dbReference type="InterPro" id="IPR006124">
    <property type="entry name" value="Metalloenzyme"/>
</dbReference>
<accession>A0A1G2B516</accession>
<evidence type="ECO:0000256" key="6">
    <source>
        <dbReference type="ARBA" id="ARBA00023152"/>
    </source>
</evidence>
<evidence type="ECO:0000256" key="1">
    <source>
        <dbReference type="ARBA" id="ARBA00000370"/>
    </source>
</evidence>
<dbReference type="SUPFAM" id="SSF53649">
    <property type="entry name" value="Alkaline phosphatase-like"/>
    <property type="match status" value="1"/>
</dbReference>
<dbReference type="FunFam" id="3.40.1450.10:FF:000001">
    <property type="entry name" value="2,3-bisphosphoglycerate-independent phosphoglycerate mutase"/>
    <property type="match status" value="1"/>
</dbReference>
<proteinExistence type="inferred from homology"/>
<feature type="binding site" evidence="10 12">
    <location>
        <position position="125"/>
    </location>
    <ligand>
        <name>substrate</name>
    </ligand>
</feature>
<comment type="subunit">
    <text evidence="10">Monomer.</text>
</comment>
<feature type="binding site" evidence="10 13">
    <location>
        <position position="64"/>
    </location>
    <ligand>
        <name>Mn(2+)</name>
        <dbReference type="ChEBI" id="CHEBI:29035"/>
        <label>2</label>
    </ligand>
</feature>
<feature type="binding site" evidence="10 13">
    <location>
        <position position="445"/>
    </location>
    <ligand>
        <name>Mn(2+)</name>
        <dbReference type="ChEBI" id="CHEBI:29035"/>
        <label>2</label>
    </ligand>
</feature>
<organism evidence="16 17">
    <name type="scientific">Candidatus Kerfeldbacteria bacterium RIFCSPLOWO2_01_FULL_48_11</name>
    <dbReference type="NCBI Taxonomy" id="1798543"/>
    <lineage>
        <taxon>Bacteria</taxon>
        <taxon>Candidatus Kerfeldiibacteriota</taxon>
    </lineage>
</organism>
<dbReference type="EC" id="5.4.2.12" evidence="4 10"/>
<feature type="binding site" evidence="10 12">
    <location>
        <begin position="263"/>
        <end position="266"/>
    </location>
    <ligand>
        <name>substrate</name>
    </ligand>
</feature>
<feature type="active site" description="Phosphoserine intermediate" evidence="10 11">
    <location>
        <position position="64"/>
    </location>
</feature>
<comment type="pathway">
    <text evidence="2 10">Carbohydrate degradation; glycolysis; pyruvate from D-glyceraldehyde 3-phosphate: step 3/5.</text>
</comment>
<comment type="catalytic activity">
    <reaction evidence="1 10">
        <text>(2R)-2-phosphoglycerate = (2R)-3-phosphoglycerate</text>
        <dbReference type="Rhea" id="RHEA:15901"/>
        <dbReference type="ChEBI" id="CHEBI:58272"/>
        <dbReference type="ChEBI" id="CHEBI:58289"/>
        <dbReference type="EC" id="5.4.2.12"/>
    </reaction>
</comment>
<dbReference type="AlphaFoldDB" id="A0A1G2B516"/>
<dbReference type="Gene3D" id="3.40.1450.10">
    <property type="entry name" value="BPG-independent phosphoglycerate mutase, domain B"/>
    <property type="match status" value="1"/>
</dbReference>
<feature type="binding site" evidence="10 13">
    <location>
        <position position="408"/>
    </location>
    <ligand>
        <name>Mn(2+)</name>
        <dbReference type="ChEBI" id="CHEBI:29035"/>
        <label>1</label>
    </ligand>
</feature>
<dbReference type="InterPro" id="IPR005995">
    <property type="entry name" value="Pgm_bpd_ind"/>
</dbReference>
<dbReference type="SUPFAM" id="SSF64158">
    <property type="entry name" value="2,3-Bisphosphoglycerate-independent phosphoglycerate mutase, substrate-binding domain"/>
    <property type="match status" value="1"/>
</dbReference>
<evidence type="ECO:0000256" key="11">
    <source>
        <dbReference type="PIRSR" id="PIRSR001492-1"/>
    </source>
</evidence>
<evidence type="ECO:0000256" key="2">
    <source>
        <dbReference type="ARBA" id="ARBA00004798"/>
    </source>
</evidence>
<evidence type="ECO:0000256" key="12">
    <source>
        <dbReference type="PIRSR" id="PIRSR001492-2"/>
    </source>
</evidence>
<feature type="binding site" evidence="10 12">
    <location>
        <position position="187"/>
    </location>
    <ligand>
        <name>substrate</name>
    </ligand>
</feature>
<feature type="binding site" evidence="10 12">
    <location>
        <position position="337"/>
    </location>
    <ligand>
        <name>substrate</name>
    </ligand>
</feature>
<dbReference type="PIRSF" id="PIRSF001492">
    <property type="entry name" value="IPGAM"/>
    <property type="match status" value="1"/>
</dbReference>
<dbReference type="GO" id="GO:0006096">
    <property type="term" value="P:glycolytic process"/>
    <property type="evidence" value="ECO:0007669"/>
    <property type="project" value="UniProtKB-UniRule"/>
</dbReference>
<feature type="domain" description="Metalloenzyme" evidence="14">
    <location>
        <begin position="6"/>
        <end position="515"/>
    </location>
</feature>
<comment type="cofactor">
    <cofactor evidence="10">
        <name>Mn(2+)</name>
        <dbReference type="ChEBI" id="CHEBI:29035"/>
    </cofactor>
    <text evidence="10">Binds 2 manganese ions per subunit.</text>
</comment>
<feature type="binding site" evidence="10 12">
    <location>
        <begin position="155"/>
        <end position="156"/>
    </location>
    <ligand>
        <name>substrate</name>
    </ligand>
</feature>
<evidence type="ECO:0000256" key="3">
    <source>
        <dbReference type="ARBA" id="ARBA00008819"/>
    </source>
</evidence>
<dbReference type="HAMAP" id="MF_01038">
    <property type="entry name" value="GpmI"/>
    <property type="match status" value="1"/>
</dbReference>
<dbReference type="Proteomes" id="UP000179164">
    <property type="component" value="Unassembled WGS sequence"/>
</dbReference>
<dbReference type="GO" id="GO:0006007">
    <property type="term" value="P:glucose catabolic process"/>
    <property type="evidence" value="ECO:0007669"/>
    <property type="project" value="InterPro"/>
</dbReference>
<dbReference type="UniPathway" id="UPA00109">
    <property type="reaction ID" value="UER00186"/>
</dbReference>
<dbReference type="InterPro" id="IPR017850">
    <property type="entry name" value="Alkaline_phosphatase_core_sf"/>
</dbReference>
<evidence type="ECO:0000313" key="17">
    <source>
        <dbReference type="Proteomes" id="UP000179164"/>
    </source>
</evidence>
<evidence type="ECO:0000256" key="5">
    <source>
        <dbReference type="ARBA" id="ARBA00022723"/>
    </source>
</evidence>
<comment type="caution">
    <text evidence="16">The sequence shown here is derived from an EMBL/GenBank/DDBJ whole genome shotgun (WGS) entry which is preliminary data.</text>
</comment>
<dbReference type="Pfam" id="PF06415">
    <property type="entry name" value="iPGM_N"/>
    <property type="match status" value="1"/>
</dbReference>
<comment type="similarity">
    <text evidence="3 10">Belongs to the BPG-independent phosphoglycerate mutase family.</text>
</comment>
<dbReference type="NCBIfam" id="TIGR01307">
    <property type="entry name" value="pgm_bpd_ind"/>
    <property type="match status" value="1"/>
</dbReference>
<dbReference type="InterPro" id="IPR011258">
    <property type="entry name" value="BPG-indep_PGM_N"/>
</dbReference>
<keyword evidence="5 10" id="KW-0479">Metal-binding</keyword>